<dbReference type="KEGG" id="hru:Halru_2343"/>
<protein>
    <recommendedName>
        <fullName evidence="3">Guanosine polyphosphate synthetase/pyrophosphohydrolase</fullName>
    </recommendedName>
</protein>
<dbReference type="STRING" id="797302.Halru_2343"/>
<dbReference type="GeneID" id="14376851"/>
<accession>L0IDM0</accession>
<dbReference type="EMBL" id="CP003050">
    <property type="protein sequence ID" value="AGB16928.1"/>
    <property type="molecule type" value="Genomic_DNA"/>
</dbReference>
<dbReference type="PANTHER" id="PTHR46246:SF1">
    <property type="entry name" value="GUANOSINE-3',5'-BIS(DIPHOSPHATE) 3'-PYROPHOSPHOHYDROLASE MESH1"/>
    <property type="match status" value="1"/>
</dbReference>
<name>L0IDM0_HALRX</name>
<keyword evidence="2" id="KW-1185">Reference proteome</keyword>
<dbReference type="PANTHER" id="PTHR46246">
    <property type="entry name" value="GUANOSINE-3',5'-BIS(DIPHOSPHATE) 3'-PYROPHOSPHOHYDROLASE MESH1"/>
    <property type="match status" value="1"/>
</dbReference>
<dbReference type="eggNOG" id="arCOG06870">
    <property type="taxonomic scope" value="Archaea"/>
</dbReference>
<dbReference type="Gene3D" id="1.10.3210.10">
    <property type="entry name" value="Hypothetical protein af1432"/>
    <property type="match status" value="1"/>
</dbReference>
<dbReference type="GO" id="GO:0008893">
    <property type="term" value="F:guanosine-3',5'-bis(diphosphate) 3'-diphosphatase activity"/>
    <property type="evidence" value="ECO:0007669"/>
    <property type="project" value="TreeGrafter"/>
</dbReference>
<dbReference type="HOGENOM" id="CLU_125805_0_0_2"/>
<dbReference type="RefSeq" id="WP_015301533.1">
    <property type="nucleotide sequence ID" value="NC_019964.1"/>
</dbReference>
<evidence type="ECO:0000313" key="1">
    <source>
        <dbReference type="EMBL" id="AGB16928.1"/>
    </source>
</evidence>
<dbReference type="SUPFAM" id="SSF109604">
    <property type="entry name" value="HD-domain/PDEase-like"/>
    <property type="match status" value="1"/>
</dbReference>
<gene>
    <name evidence="1" type="ordered locus">Halru_2343</name>
</gene>
<organism evidence="1 2">
    <name type="scientific">Halovivax ruber (strain DSM 18193 / JCM 13892 / XH-70)</name>
    <dbReference type="NCBI Taxonomy" id="797302"/>
    <lineage>
        <taxon>Archaea</taxon>
        <taxon>Methanobacteriati</taxon>
        <taxon>Methanobacteriota</taxon>
        <taxon>Stenosarchaea group</taxon>
        <taxon>Halobacteria</taxon>
        <taxon>Halobacteriales</taxon>
        <taxon>Natrialbaceae</taxon>
        <taxon>Halovivax</taxon>
    </lineage>
</organism>
<dbReference type="Pfam" id="PF13328">
    <property type="entry name" value="HD_4"/>
    <property type="match status" value="1"/>
</dbReference>
<dbReference type="Proteomes" id="UP000010846">
    <property type="component" value="Chromosome"/>
</dbReference>
<dbReference type="AlphaFoldDB" id="L0IDM0"/>
<proteinExistence type="predicted"/>
<dbReference type="InterPro" id="IPR052194">
    <property type="entry name" value="MESH1"/>
</dbReference>
<reference evidence="1" key="1">
    <citation type="submission" date="2011-09" db="EMBL/GenBank/DDBJ databases">
        <title>Complete sequence of Halovivax ruber XH-70.</title>
        <authorList>
            <consortium name="US DOE Joint Genome Institute"/>
            <person name="Lucas S."/>
            <person name="Han J."/>
            <person name="Lapidus A."/>
            <person name="Cheng J.-F."/>
            <person name="Goodwin L."/>
            <person name="Pitluck S."/>
            <person name="Peters L."/>
            <person name="Mikhailova N."/>
            <person name="Davenport K."/>
            <person name="Detter J.C."/>
            <person name="Han C."/>
            <person name="Tapia R."/>
            <person name="Land M."/>
            <person name="Hauser L."/>
            <person name="Kyrpides N."/>
            <person name="Ivanova N."/>
            <person name="Pagani I."/>
            <person name="Sproer C."/>
            <person name="Anderson I."/>
            <person name="Woyke T."/>
        </authorList>
    </citation>
    <scope>NUCLEOTIDE SEQUENCE</scope>
    <source>
        <strain evidence="1">XH-70</strain>
    </source>
</reference>
<sequence>MMRDLANDEEIEQAIHYLVHSFESSGDNPKPVVLHSIRVGMNLYDREYETHIVIAGLLHDLLEDTAVTFDEIQSKFGTDVANIVEATSFDENIDDYLERHYDIYRRCFAVGRSAVAVKAADILDNSAYYGLGDSEELQQNLLEKMAYFIDQSEPYIGDEDIYQELNDKFPVVKERVTKNAETDV</sequence>
<evidence type="ECO:0000313" key="2">
    <source>
        <dbReference type="Proteomes" id="UP000010846"/>
    </source>
</evidence>
<evidence type="ECO:0008006" key="3">
    <source>
        <dbReference type="Google" id="ProtNLM"/>
    </source>
</evidence>